<evidence type="ECO:0000256" key="1">
    <source>
        <dbReference type="SAM" id="MobiDB-lite"/>
    </source>
</evidence>
<organism evidence="2 3">
    <name type="scientific">Staphylotrichum tortipilum</name>
    <dbReference type="NCBI Taxonomy" id="2831512"/>
    <lineage>
        <taxon>Eukaryota</taxon>
        <taxon>Fungi</taxon>
        <taxon>Dikarya</taxon>
        <taxon>Ascomycota</taxon>
        <taxon>Pezizomycotina</taxon>
        <taxon>Sordariomycetes</taxon>
        <taxon>Sordariomycetidae</taxon>
        <taxon>Sordariales</taxon>
        <taxon>Chaetomiaceae</taxon>
        <taxon>Staphylotrichum</taxon>
    </lineage>
</organism>
<keyword evidence="3" id="KW-1185">Reference proteome</keyword>
<feature type="region of interest" description="Disordered" evidence="1">
    <location>
        <begin position="33"/>
        <end position="69"/>
    </location>
</feature>
<evidence type="ECO:0000313" key="3">
    <source>
        <dbReference type="Proteomes" id="UP001303889"/>
    </source>
</evidence>
<reference evidence="2" key="2">
    <citation type="submission" date="2023-05" db="EMBL/GenBank/DDBJ databases">
        <authorList>
            <consortium name="Lawrence Berkeley National Laboratory"/>
            <person name="Steindorff A."/>
            <person name="Hensen N."/>
            <person name="Bonometti L."/>
            <person name="Westerberg I."/>
            <person name="Brannstrom I.O."/>
            <person name="Guillou S."/>
            <person name="Cros-Aarteil S."/>
            <person name="Calhoun S."/>
            <person name="Haridas S."/>
            <person name="Kuo A."/>
            <person name="Mondo S."/>
            <person name="Pangilinan J."/>
            <person name="Riley R."/>
            <person name="Labutti K."/>
            <person name="Andreopoulos B."/>
            <person name="Lipzen A."/>
            <person name="Chen C."/>
            <person name="Yanf M."/>
            <person name="Daum C."/>
            <person name="Ng V."/>
            <person name="Clum A."/>
            <person name="Ohm R."/>
            <person name="Martin F."/>
            <person name="Silar P."/>
            <person name="Natvig D."/>
            <person name="Lalanne C."/>
            <person name="Gautier V."/>
            <person name="Ament-Velasquez S.L."/>
            <person name="Kruys A."/>
            <person name="Hutchinson M.I."/>
            <person name="Powell A.J."/>
            <person name="Barry K."/>
            <person name="Miller A.N."/>
            <person name="Grigoriev I.V."/>
            <person name="Debuchy R."/>
            <person name="Gladieux P."/>
            <person name="Thoren M.H."/>
            <person name="Johannesson H."/>
        </authorList>
    </citation>
    <scope>NUCLEOTIDE SEQUENCE</scope>
    <source>
        <strain evidence="2">CBS 103.79</strain>
    </source>
</reference>
<feature type="compositionally biased region" description="Low complexity" evidence="1">
    <location>
        <begin position="50"/>
        <end position="69"/>
    </location>
</feature>
<protein>
    <submittedName>
        <fullName evidence="2">Uncharacterized protein</fullName>
    </submittedName>
</protein>
<evidence type="ECO:0000313" key="2">
    <source>
        <dbReference type="EMBL" id="KAK3906871.1"/>
    </source>
</evidence>
<accession>A0AAN6MTJ3</accession>
<sequence length="69" mass="7510">MPSSTDALKSTVETKGVKFHLKTGNAKWQCTILDRTTHEKQKAERERTDSASSIETTPSGSSSSSTKSH</sequence>
<feature type="compositionally biased region" description="Basic and acidic residues" evidence="1">
    <location>
        <begin position="35"/>
        <end position="49"/>
    </location>
</feature>
<proteinExistence type="predicted"/>
<gene>
    <name evidence="2" type="ORF">C8A05DRAFT_11386</name>
</gene>
<comment type="caution">
    <text evidence="2">The sequence shown here is derived from an EMBL/GenBank/DDBJ whole genome shotgun (WGS) entry which is preliminary data.</text>
</comment>
<name>A0AAN6MTJ3_9PEZI</name>
<dbReference type="EMBL" id="MU855317">
    <property type="protein sequence ID" value="KAK3906871.1"/>
    <property type="molecule type" value="Genomic_DNA"/>
</dbReference>
<dbReference type="AlphaFoldDB" id="A0AAN6MTJ3"/>
<reference evidence="2" key="1">
    <citation type="journal article" date="2023" name="Mol. Phylogenet. Evol.">
        <title>Genome-scale phylogeny and comparative genomics of the fungal order Sordariales.</title>
        <authorList>
            <person name="Hensen N."/>
            <person name="Bonometti L."/>
            <person name="Westerberg I."/>
            <person name="Brannstrom I.O."/>
            <person name="Guillou S."/>
            <person name="Cros-Aarteil S."/>
            <person name="Calhoun S."/>
            <person name="Haridas S."/>
            <person name="Kuo A."/>
            <person name="Mondo S."/>
            <person name="Pangilinan J."/>
            <person name="Riley R."/>
            <person name="LaButti K."/>
            <person name="Andreopoulos B."/>
            <person name="Lipzen A."/>
            <person name="Chen C."/>
            <person name="Yan M."/>
            <person name="Daum C."/>
            <person name="Ng V."/>
            <person name="Clum A."/>
            <person name="Steindorff A."/>
            <person name="Ohm R.A."/>
            <person name="Martin F."/>
            <person name="Silar P."/>
            <person name="Natvig D.O."/>
            <person name="Lalanne C."/>
            <person name="Gautier V."/>
            <person name="Ament-Velasquez S.L."/>
            <person name="Kruys A."/>
            <person name="Hutchinson M.I."/>
            <person name="Powell A.J."/>
            <person name="Barry K."/>
            <person name="Miller A.N."/>
            <person name="Grigoriev I.V."/>
            <person name="Debuchy R."/>
            <person name="Gladieux P."/>
            <person name="Hiltunen Thoren M."/>
            <person name="Johannesson H."/>
        </authorList>
    </citation>
    <scope>NUCLEOTIDE SEQUENCE</scope>
    <source>
        <strain evidence="2">CBS 103.79</strain>
    </source>
</reference>
<dbReference type="Proteomes" id="UP001303889">
    <property type="component" value="Unassembled WGS sequence"/>
</dbReference>